<name>A0A7J7K828_BUGNE</name>
<feature type="compositionally biased region" description="Basic residues" evidence="1">
    <location>
        <begin position="215"/>
        <end position="224"/>
    </location>
</feature>
<accession>A0A7J7K828</accession>
<organism evidence="2 3">
    <name type="scientific">Bugula neritina</name>
    <name type="common">Brown bryozoan</name>
    <name type="synonym">Sertularia neritina</name>
    <dbReference type="NCBI Taxonomy" id="10212"/>
    <lineage>
        <taxon>Eukaryota</taxon>
        <taxon>Metazoa</taxon>
        <taxon>Spiralia</taxon>
        <taxon>Lophotrochozoa</taxon>
        <taxon>Bryozoa</taxon>
        <taxon>Gymnolaemata</taxon>
        <taxon>Cheilostomatida</taxon>
        <taxon>Flustrina</taxon>
        <taxon>Buguloidea</taxon>
        <taxon>Bugulidae</taxon>
        <taxon>Bugula</taxon>
    </lineage>
</organism>
<evidence type="ECO:0000313" key="3">
    <source>
        <dbReference type="Proteomes" id="UP000593567"/>
    </source>
</evidence>
<proteinExistence type="predicted"/>
<keyword evidence="3" id="KW-1185">Reference proteome</keyword>
<dbReference type="Proteomes" id="UP000593567">
    <property type="component" value="Unassembled WGS sequence"/>
</dbReference>
<dbReference type="AlphaFoldDB" id="A0A7J7K828"/>
<dbReference type="EMBL" id="VXIV02000996">
    <property type="protein sequence ID" value="KAF6034790.1"/>
    <property type="molecule type" value="Genomic_DNA"/>
</dbReference>
<gene>
    <name evidence="2" type="ORF">EB796_006905</name>
</gene>
<protein>
    <submittedName>
        <fullName evidence="2">Uncharacterized protein</fullName>
    </submittedName>
</protein>
<feature type="region of interest" description="Disordered" evidence="1">
    <location>
        <begin position="165"/>
        <end position="196"/>
    </location>
</feature>
<evidence type="ECO:0000256" key="1">
    <source>
        <dbReference type="SAM" id="MobiDB-lite"/>
    </source>
</evidence>
<feature type="region of interest" description="Disordered" evidence="1">
    <location>
        <begin position="211"/>
        <end position="246"/>
    </location>
</feature>
<comment type="caution">
    <text evidence="2">The sequence shown here is derived from an EMBL/GenBank/DDBJ whole genome shotgun (WGS) entry which is preliminary data.</text>
</comment>
<dbReference type="OrthoDB" id="444945at2759"/>
<evidence type="ECO:0000313" key="2">
    <source>
        <dbReference type="EMBL" id="KAF6034790.1"/>
    </source>
</evidence>
<reference evidence="2" key="1">
    <citation type="submission" date="2020-06" db="EMBL/GenBank/DDBJ databases">
        <title>Draft genome of Bugula neritina, a colonial animal packing powerful symbionts and potential medicines.</title>
        <authorList>
            <person name="Rayko M."/>
        </authorList>
    </citation>
    <scope>NUCLEOTIDE SEQUENCE [LARGE SCALE GENOMIC DNA]</scope>
    <source>
        <strain evidence="2">Kwan_BN1</strain>
    </source>
</reference>
<sequence length="279" mass="30895">MTHKNMCTRGVWGGDVPEIKVSQIFLQLPRLFSMTSREEKLPYFVRPPGSTELPPSKINKQATTTDVPDATTVTTDTTVATDNTVTTDATTTMNTTDITETTATTVNPINNTQLQVEIKQDYRKLQVEPDFEGEDIQELDEEGLADDPGFSDADSGDEEVVTMETSVNTQEDDISLQGHRKESKSNKRPISKVIGSTSKLKTSSGVFIVEDKTKKATPKQKSPKGSKSIADDEVVTKQPKLTAKQRRALERAARSKKTGVHYYETANVKNRNLRKKAND</sequence>